<sequence>MATAVIPPPFTITANDKRGLIVVTVALVLAFVWLCSLIRIWLRIQGRDWKVDDWLLATATLHHRHSPLTPHKLVHTAQSGIILHLVDLGLGLSRDAISAEQAEQFGKEAIASQIFYICTLLLSKCSVLFLYVRLSPGGAHKVMTFATLGASFVWAILAIILIVVPCNPTQYYTHPEKCTNRWSKWQAIGSLDIITEAFIFGIACQMVWSLQMKLKSKIFVVVAFSARLPVIAIAGTRLYYLHRHFLGKTVTFEYLVATQWQMGYAIMSSTITGMGPFIRPFNKEYQSSYAKSKFGYGHSSSRGPDTLRSTRASAVPQRASWQSEGYLMESIPSSRGSRVTTSDGPEMNTIEESSATDAPATSTTPVPATSHVPNILKADANFRPIDDVTRTDWEVWVGDRTMSFGGDEDMNPKRKEDRGLVINKRTQVKIEVDRASCVI</sequence>
<dbReference type="InParanoid" id="Q0U5Y9"/>
<dbReference type="KEGG" id="pno:SNOG_12825"/>
<accession>Q0U5Y9</accession>
<feature type="transmembrane region" description="Helical" evidence="2">
    <location>
        <begin position="113"/>
        <end position="132"/>
    </location>
</feature>
<feature type="compositionally biased region" description="Polar residues" evidence="1">
    <location>
        <begin position="298"/>
        <end position="312"/>
    </location>
</feature>
<protein>
    <recommendedName>
        <fullName evidence="3">Rhodopsin domain-containing protein</fullName>
    </recommendedName>
</protein>
<feature type="transmembrane region" description="Helical" evidence="2">
    <location>
        <begin position="20"/>
        <end position="42"/>
    </location>
</feature>
<feature type="region of interest" description="Disordered" evidence="1">
    <location>
        <begin position="330"/>
        <end position="371"/>
    </location>
</feature>
<feature type="region of interest" description="Disordered" evidence="1">
    <location>
        <begin position="295"/>
        <end position="314"/>
    </location>
</feature>
<proteinExistence type="predicted"/>
<dbReference type="RefSeq" id="XP_001803043.1">
    <property type="nucleotide sequence ID" value="XM_001802991.1"/>
</dbReference>
<dbReference type="GeneID" id="5979956"/>
<dbReference type="PANTHER" id="PTHR39614:SF2">
    <property type="entry name" value="INTEGRAL MEMBRANE PROTEIN"/>
    <property type="match status" value="1"/>
</dbReference>
<dbReference type="VEuPathDB" id="FungiDB:JI435_128250"/>
<feature type="domain" description="Rhodopsin" evidence="3">
    <location>
        <begin position="38"/>
        <end position="262"/>
    </location>
</feature>
<reference evidence="5" key="1">
    <citation type="journal article" date="2007" name="Plant Cell">
        <title>Dothideomycete-plant interactions illuminated by genome sequencing and EST analysis of the wheat pathogen Stagonospora nodorum.</title>
        <authorList>
            <person name="Hane J.K."/>
            <person name="Lowe R.G."/>
            <person name="Solomon P.S."/>
            <person name="Tan K.C."/>
            <person name="Schoch C.L."/>
            <person name="Spatafora J.W."/>
            <person name="Crous P.W."/>
            <person name="Kodira C."/>
            <person name="Birren B.W."/>
            <person name="Galagan J.E."/>
            <person name="Torriani S.F."/>
            <person name="McDonald B.A."/>
            <person name="Oliver R.P."/>
        </authorList>
    </citation>
    <scope>NUCLEOTIDE SEQUENCE [LARGE SCALE GENOMIC DNA]</scope>
    <source>
        <strain evidence="5">SN15 / ATCC MYA-4574 / FGSC 10173</strain>
    </source>
</reference>
<organism evidence="4 5">
    <name type="scientific">Phaeosphaeria nodorum (strain SN15 / ATCC MYA-4574 / FGSC 10173)</name>
    <name type="common">Glume blotch fungus</name>
    <name type="synonym">Parastagonospora nodorum</name>
    <dbReference type="NCBI Taxonomy" id="321614"/>
    <lineage>
        <taxon>Eukaryota</taxon>
        <taxon>Fungi</taxon>
        <taxon>Dikarya</taxon>
        <taxon>Ascomycota</taxon>
        <taxon>Pezizomycotina</taxon>
        <taxon>Dothideomycetes</taxon>
        <taxon>Pleosporomycetidae</taxon>
        <taxon>Pleosporales</taxon>
        <taxon>Pleosporineae</taxon>
        <taxon>Phaeosphaeriaceae</taxon>
        <taxon>Parastagonospora</taxon>
    </lineage>
</organism>
<dbReference type="PANTHER" id="PTHR39614">
    <property type="entry name" value="INTEGRAL MEMBRANE PROTEIN"/>
    <property type="match status" value="1"/>
</dbReference>
<dbReference type="eggNOG" id="ENOG502SPVV">
    <property type="taxonomic scope" value="Eukaryota"/>
</dbReference>
<dbReference type="AlphaFoldDB" id="Q0U5Y9"/>
<keyword evidence="2" id="KW-0472">Membrane</keyword>
<evidence type="ECO:0000256" key="1">
    <source>
        <dbReference type="SAM" id="MobiDB-lite"/>
    </source>
</evidence>
<feature type="compositionally biased region" description="Low complexity" evidence="1">
    <location>
        <begin position="353"/>
        <end position="371"/>
    </location>
</feature>
<dbReference type="EMBL" id="CH445348">
    <property type="protein sequence ID" value="EAT79625.1"/>
    <property type="molecule type" value="Genomic_DNA"/>
</dbReference>
<dbReference type="Proteomes" id="UP000001055">
    <property type="component" value="Unassembled WGS sequence"/>
</dbReference>
<evidence type="ECO:0000259" key="3">
    <source>
        <dbReference type="Pfam" id="PF20684"/>
    </source>
</evidence>
<feature type="transmembrane region" description="Helical" evidence="2">
    <location>
        <begin position="185"/>
        <end position="206"/>
    </location>
</feature>
<dbReference type="HOGENOM" id="CLU_036632_1_3_1"/>
<gene>
    <name evidence="4" type="ORF">SNOG_12825</name>
</gene>
<evidence type="ECO:0000256" key="2">
    <source>
        <dbReference type="SAM" id="Phobius"/>
    </source>
</evidence>
<dbReference type="Pfam" id="PF20684">
    <property type="entry name" value="Fung_rhodopsin"/>
    <property type="match status" value="1"/>
</dbReference>
<feature type="transmembrane region" description="Helical" evidence="2">
    <location>
        <begin position="144"/>
        <end position="165"/>
    </location>
</feature>
<name>Q0U5Y9_PHANO</name>
<dbReference type="InterPro" id="IPR049326">
    <property type="entry name" value="Rhodopsin_dom_fungi"/>
</dbReference>
<evidence type="ECO:0000313" key="5">
    <source>
        <dbReference type="Proteomes" id="UP000001055"/>
    </source>
</evidence>
<dbReference type="OMA" id="CTLWIIP"/>
<feature type="transmembrane region" description="Helical" evidence="2">
    <location>
        <begin position="218"/>
        <end position="240"/>
    </location>
</feature>
<feature type="compositionally biased region" description="Polar residues" evidence="1">
    <location>
        <begin position="331"/>
        <end position="343"/>
    </location>
</feature>
<evidence type="ECO:0000313" key="4">
    <source>
        <dbReference type="EMBL" id="EAT79625.1"/>
    </source>
</evidence>
<keyword evidence="2" id="KW-0812">Transmembrane</keyword>
<keyword evidence="2" id="KW-1133">Transmembrane helix</keyword>